<feature type="transmembrane region" description="Helical" evidence="1">
    <location>
        <begin position="198"/>
        <end position="218"/>
    </location>
</feature>
<comment type="caution">
    <text evidence="2">The sequence shown here is derived from an EMBL/GenBank/DDBJ whole genome shotgun (WGS) entry which is preliminary data.</text>
</comment>
<keyword evidence="3" id="KW-1185">Reference proteome</keyword>
<accession>A0ABR1ECB9</accession>
<keyword evidence="1" id="KW-0472">Membrane</keyword>
<keyword evidence="1" id="KW-1133">Transmembrane helix</keyword>
<organism evidence="2 3">
    <name type="scientific">Necator americanus</name>
    <name type="common">Human hookworm</name>
    <dbReference type="NCBI Taxonomy" id="51031"/>
    <lineage>
        <taxon>Eukaryota</taxon>
        <taxon>Metazoa</taxon>
        <taxon>Ecdysozoa</taxon>
        <taxon>Nematoda</taxon>
        <taxon>Chromadorea</taxon>
        <taxon>Rhabditida</taxon>
        <taxon>Rhabditina</taxon>
        <taxon>Rhabditomorpha</taxon>
        <taxon>Strongyloidea</taxon>
        <taxon>Ancylostomatidae</taxon>
        <taxon>Bunostominae</taxon>
        <taxon>Necator</taxon>
    </lineage>
</organism>
<sequence length="351" mass="39572">MARASSEVVSSLSNGALRVRRSIWSCAADSDSLKYFVEKYKLAPFVIDSPQRRPDCIGMDITHDLSSYDNRAGLPNLSSTCFVAPKATVALFFFYHVGGYEYMHWNENSTILEPITHSRPLDSSALEPMIVIFEYEQLNTSIAEGNEIDIMEEVESNLEVGTNTSSLLSIEQVPNTTIYLDFMDTKLDMLELIRISTLVYVGACILWLISIALLLLSIKFEVLDMVTINAIILTIAIMYAFVHALFIAVLLYYQRDLSWRTMAIVIGTVVILVCTTILGGVALALVIGWYKYIVYMNDTEKCFCLHTIVSLIKKRKRTPQRATQEYALPTATRHNDLPYADEPPVNHFSSF</sequence>
<gene>
    <name evidence="2" type="primary">Necator_chrX.g21812</name>
    <name evidence="2" type="ORF">RB195_021651</name>
</gene>
<proteinExistence type="predicted"/>
<evidence type="ECO:0000313" key="2">
    <source>
        <dbReference type="EMBL" id="KAK6760243.1"/>
    </source>
</evidence>
<dbReference type="EMBL" id="JAVFWL010000006">
    <property type="protein sequence ID" value="KAK6760243.1"/>
    <property type="molecule type" value="Genomic_DNA"/>
</dbReference>
<dbReference type="Proteomes" id="UP001303046">
    <property type="component" value="Unassembled WGS sequence"/>
</dbReference>
<keyword evidence="1" id="KW-0812">Transmembrane</keyword>
<protein>
    <submittedName>
        <fullName evidence="2">Uncharacterized protein</fullName>
    </submittedName>
</protein>
<evidence type="ECO:0000313" key="3">
    <source>
        <dbReference type="Proteomes" id="UP001303046"/>
    </source>
</evidence>
<feature type="transmembrane region" description="Helical" evidence="1">
    <location>
        <begin position="230"/>
        <end position="253"/>
    </location>
</feature>
<reference evidence="2 3" key="1">
    <citation type="submission" date="2023-08" db="EMBL/GenBank/DDBJ databases">
        <title>A Necator americanus chromosomal reference genome.</title>
        <authorList>
            <person name="Ilik V."/>
            <person name="Petrzelkova K.J."/>
            <person name="Pardy F."/>
            <person name="Fuh T."/>
            <person name="Niatou-Singa F.S."/>
            <person name="Gouil Q."/>
            <person name="Baker L."/>
            <person name="Ritchie M.E."/>
            <person name="Jex A.R."/>
            <person name="Gazzola D."/>
            <person name="Li H."/>
            <person name="Toshio Fujiwara R."/>
            <person name="Zhan B."/>
            <person name="Aroian R.V."/>
            <person name="Pafco B."/>
            <person name="Schwarz E.M."/>
        </authorList>
    </citation>
    <scope>NUCLEOTIDE SEQUENCE [LARGE SCALE GENOMIC DNA]</scope>
    <source>
        <strain evidence="2 3">Aroian</strain>
        <tissue evidence="2">Whole animal</tissue>
    </source>
</reference>
<feature type="transmembrane region" description="Helical" evidence="1">
    <location>
        <begin position="265"/>
        <end position="290"/>
    </location>
</feature>
<name>A0ABR1ECB9_NECAM</name>
<evidence type="ECO:0000256" key="1">
    <source>
        <dbReference type="SAM" id="Phobius"/>
    </source>
</evidence>